<reference evidence="13 14" key="1">
    <citation type="submission" date="2021-04" db="EMBL/GenBank/DDBJ databases">
        <title>Complete genome sequence of Stygiolobus sp. KN-1.</title>
        <authorList>
            <person name="Nakamura K."/>
            <person name="Sakai H."/>
            <person name="Kurosawa N."/>
        </authorList>
    </citation>
    <scope>NUCLEOTIDE SEQUENCE [LARGE SCALE GENOMIC DNA]</scope>
    <source>
        <strain evidence="13 14">KN-1</strain>
    </source>
</reference>
<organism evidence="13 14">
    <name type="scientific">Stygiolobus caldivivus</name>
    <dbReference type="NCBI Taxonomy" id="2824673"/>
    <lineage>
        <taxon>Archaea</taxon>
        <taxon>Thermoproteota</taxon>
        <taxon>Thermoprotei</taxon>
        <taxon>Sulfolobales</taxon>
        <taxon>Sulfolobaceae</taxon>
        <taxon>Stygiolobus</taxon>
    </lineage>
</organism>
<accession>A0A8D5U5F5</accession>
<evidence type="ECO:0000256" key="10">
    <source>
        <dbReference type="RuleBase" id="RU003983"/>
    </source>
</evidence>
<dbReference type="RefSeq" id="WP_221289430.1">
    <property type="nucleotide sequence ID" value="NZ_AP024597.1"/>
</dbReference>
<dbReference type="GeneID" id="66162452"/>
<dbReference type="GO" id="GO:0046872">
    <property type="term" value="F:metal ion binding"/>
    <property type="evidence" value="ECO:0007669"/>
    <property type="project" value="UniProtKB-KW"/>
</dbReference>
<evidence type="ECO:0000256" key="1">
    <source>
        <dbReference type="ARBA" id="ARBA00022475"/>
    </source>
</evidence>
<evidence type="ECO:0000256" key="5">
    <source>
        <dbReference type="ARBA" id="ARBA00022801"/>
    </source>
</evidence>
<keyword evidence="2 10" id="KW-0645">Protease</keyword>
<proteinExistence type="inferred from homology"/>
<evidence type="ECO:0000313" key="14">
    <source>
        <dbReference type="Proteomes" id="UP000825123"/>
    </source>
</evidence>
<protein>
    <recommendedName>
        <fullName evidence="12">Peptidase M48 domain-containing protein</fullName>
    </recommendedName>
</protein>
<dbReference type="Proteomes" id="UP000825123">
    <property type="component" value="Chromosome"/>
</dbReference>
<dbReference type="EMBL" id="AP024597">
    <property type="protein sequence ID" value="BCU69398.1"/>
    <property type="molecule type" value="Genomic_DNA"/>
</dbReference>
<keyword evidence="8 10" id="KW-0482">Metalloprotease</keyword>
<keyword evidence="7 11" id="KW-1133">Transmembrane helix</keyword>
<evidence type="ECO:0000256" key="9">
    <source>
        <dbReference type="ARBA" id="ARBA00023136"/>
    </source>
</evidence>
<dbReference type="InterPro" id="IPR001915">
    <property type="entry name" value="Peptidase_M48"/>
</dbReference>
<dbReference type="PANTHER" id="PTHR43221:SF2">
    <property type="entry name" value="PROTEASE HTPX HOMOLOG"/>
    <property type="match status" value="1"/>
</dbReference>
<evidence type="ECO:0000256" key="11">
    <source>
        <dbReference type="SAM" id="Phobius"/>
    </source>
</evidence>
<name>A0A8D5U5F5_9CREN</name>
<evidence type="ECO:0000256" key="6">
    <source>
        <dbReference type="ARBA" id="ARBA00022833"/>
    </source>
</evidence>
<evidence type="ECO:0000256" key="3">
    <source>
        <dbReference type="ARBA" id="ARBA00022692"/>
    </source>
</evidence>
<keyword evidence="4" id="KW-0479">Metal-binding</keyword>
<keyword evidence="1" id="KW-1003">Cell membrane</keyword>
<keyword evidence="6 10" id="KW-0862">Zinc</keyword>
<keyword evidence="9 11" id="KW-0472">Membrane</keyword>
<dbReference type="Pfam" id="PF01435">
    <property type="entry name" value="Peptidase_M48"/>
    <property type="match status" value="1"/>
</dbReference>
<feature type="transmembrane region" description="Helical" evidence="11">
    <location>
        <begin position="85"/>
        <end position="116"/>
    </location>
</feature>
<evidence type="ECO:0000256" key="2">
    <source>
        <dbReference type="ARBA" id="ARBA00022670"/>
    </source>
</evidence>
<dbReference type="PANTHER" id="PTHR43221">
    <property type="entry name" value="PROTEASE HTPX"/>
    <property type="match status" value="1"/>
</dbReference>
<evidence type="ECO:0000256" key="4">
    <source>
        <dbReference type="ARBA" id="ARBA00022723"/>
    </source>
</evidence>
<evidence type="ECO:0000259" key="12">
    <source>
        <dbReference type="Pfam" id="PF01435"/>
    </source>
</evidence>
<dbReference type="InterPro" id="IPR050083">
    <property type="entry name" value="HtpX_protease"/>
</dbReference>
<dbReference type="GO" id="GO:0006508">
    <property type="term" value="P:proteolysis"/>
    <property type="evidence" value="ECO:0007669"/>
    <property type="project" value="UniProtKB-KW"/>
</dbReference>
<evidence type="ECO:0000256" key="8">
    <source>
        <dbReference type="ARBA" id="ARBA00023049"/>
    </source>
</evidence>
<evidence type="ECO:0000256" key="7">
    <source>
        <dbReference type="ARBA" id="ARBA00022989"/>
    </source>
</evidence>
<feature type="domain" description="Peptidase M48" evidence="12">
    <location>
        <begin position="35"/>
        <end position="169"/>
    </location>
</feature>
<keyword evidence="5 10" id="KW-0378">Hydrolase</keyword>
<keyword evidence="14" id="KW-1185">Reference proteome</keyword>
<comment type="cofactor">
    <cofactor evidence="10">
        <name>Zn(2+)</name>
        <dbReference type="ChEBI" id="CHEBI:29105"/>
    </cofactor>
    <text evidence="10">Binds 1 zinc ion per subunit.</text>
</comment>
<evidence type="ECO:0000313" key="13">
    <source>
        <dbReference type="EMBL" id="BCU69398.1"/>
    </source>
</evidence>
<comment type="similarity">
    <text evidence="10">Belongs to the peptidase M48 family.</text>
</comment>
<dbReference type="Gene3D" id="3.30.2010.10">
    <property type="entry name" value="Metalloproteases ('zincins'), catalytic domain"/>
    <property type="match status" value="1"/>
</dbReference>
<gene>
    <name evidence="13" type="ORF">KN1_06950</name>
</gene>
<dbReference type="KEGG" id="csty:KN1_06950"/>
<sequence>MIIFALLSLLLLSERLPLVGAKPLFKVDGIKVYEKDSPQVNAFVIGKDKLVITSAALSLEPNDIRAILAHELAHLELKHYIFYRLFLIITVIAGITLGLLNELPILVFTYLIIFILQRFVQRRLELDADRMASKVVGVDQMKAVLLKYGDTSSNMFSSHPSILTRLSNLF</sequence>
<keyword evidence="3 11" id="KW-0812">Transmembrane</keyword>
<dbReference type="GO" id="GO:0004222">
    <property type="term" value="F:metalloendopeptidase activity"/>
    <property type="evidence" value="ECO:0007669"/>
    <property type="project" value="InterPro"/>
</dbReference>
<dbReference type="AlphaFoldDB" id="A0A8D5U5F5"/>